<accession>A0ABV8FSY1</accession>
<comment type="subunit">
    <text evidence="2">Homotetramer.</text>
</comment>
<dbReference type="SUPFAM" id="SSF51735">
    <property type="entry name" value="NAD(P)-binding Rossmann-fold domains"/>
    <property type="match status" value="1"/>
</dbReference>
<dbReference type="EC" id="1.-.-.-" evidence="7"/>
<evidence type="ECO:0000256" key="2">
    <source>
        <dbReference type="ARBA" id="ARBA00011881"/>
    </source>
</evidence>
<dbReference type="SUPFAM" id="SSF50129">
    <property type="entry name" value="GroES-like"/>
    <property type="match status" value="1"/>
</dbReference>
<organism evidence="7 8">
    <name type="scientific">Nocardiopsis sediminis</name>
    <dbReference type="NCBI Taxonomy" id="1778267"/>
    <lineage>
        <taxon>Bacteria</taxon>
        <taxon>Bacillati</taxon>
        <taxon>Actinomycetota</taxon>
        <taxon>Actinomycetes</taxon>
        <taxon>Streptosporangiales</taxon>
        <taxon>Nocardiopsidaceae</taxon>
        <taxon>Nocardiopsis</taxon>
    </lineage>
</organism>
<sequence length="302" mass="31199">MRAVAFRSPGPPEVLEVIEADDPVPGPGQVRVRIRAAGVQPVDTAVRRGVPLGFPVTPPQILGNDFAGTVDRVGAGTAAPAVGDDVLGWALLACYAEYVVVDAGQVVAKPPSMPWTEAGALPASAQTAHTALSELGVGRGDAVLVHAAAGGVGAFAVQIARAWGATVIGTAGPHNHDFLRFLGAVPVAHGDGLVERVRAVAPGGVDAVLDMVGGAALRDSLDLCADRARVGTIVDYAAAAELGVRGIRSRRSAERLREIIALYEQRAVRVHVSGAYPLEKAADAHRASETRRTRGKLVLLVE</sequence>
<keyword evidence="3" id="KW-0963">Cytoplasm</keyword>
<keyword evidence="7" id="KW-0560">Oxidoreductase</keyword>
<dbReference type="InterPro" id="IPR020843">
    <property type="entry name" value="ER"/>
</dbReference>
<dbReference type="Pfam" id="PF08240">
    <property type="entry name" value="ADH_N"/>
    <property type="match status" value="1"/>
</dbReference>
<name>A0ABV8FSY1_9ACTN</name>
<keyword evidence="4" id="KW-0521">NADP</keyword>
<dbReference type="InterPro" id="IPR036291">
    <property type="entry name" value="NAD(P)-bd_dom_sf"/>
</dbReference>
<dbReference type="InterPro" id="IPR011032">
    <property type="entry name" value="GroES-like_sf"/>
</dbReference>
<evidence type="ECO:0000256" key="3">
    <source>
        <dbReference type="ARBA" id="ARBA00022490"/>
    </source>
</evidence>
<protein>
    <submittedName>
        <fullName evidence="7">NADP-dependent oxidoreductase</fullName>
        <ecNumber evidence="7">1.-.-.-</ecNumber>
    </submittedName>
</protein>
<comment type="subcellular location">
    <subcellularLocation>
        <location evidence="1">Cytoplasm</location>
    </subcellularLocation>
</comment>
<dbReference type="CDD" id="cd05289">
    <property type="entry name" value="MDR_like_2"/>
    <property type="match status" value="1"/>
</dbReference>
<keyword evidence="5" id="KW-0694">RNA-binding</keyword>
<dbReference type="PANTHER" id="PTHR44154">
    <property type="entry name" value="QUINONE OXIDOREDUCTASE"/>
    <property type="match status" value="1"/>
</dbReference>
<comment type="caution">
    <text evidence="7">The sequence shown here is derived from an EMBL/GenBank/DDBJ whole genome shotgun (WGS) entry which is preliminary data.</text>
</comment>
<proteinExistence type="predicted"/>
<evidence type="ECO:0000256" key="1">
    <source>
        <dbReference type="ARBA" id="ARBA00004496"/>
    </source>
</evidence>
<dbReference type="EMBL" id="JBHSBH010000010">
    <property type="protein sequence ID" value="MFC3997696.1"/>
    <property type="molecule type" value="Genomic_DNA"/>
</dbReference>
<dbReference type="GO" id="GO:0016491">
    <property type="term" value="F:oxidoreductase activity"/>
    <property type="evidence" value="ECO:0007669"/>
    <property type="project" value="UniProtKB-KW"/>
</dbReference>
<gene>
    <name evidence="7" type="ORF">ACFOVU_17310</name>
</gene>
<dbReference type="Gene3D" id="3.90.180.10">
    <property type="entry name" value="Medium-chain alcohol dehydrogenases, catalytic domain"/>
    <property type="match status" value="1"/>
</dbReference>
<dbReference type="RefSeq" id="WP_378534850.1">
    <property type="nucleotide sequence ID" value="NZ_JBHSBH010000010.1"/>
</dbReference>
<dbReference type="InterPro" id="IPR002364">
    <property type="entry name" value="Quin_OxRdtase/zeta-crystal_CS"/>
</dbReference>
<dbReference type="InterPro" id="IPR013154">
    <property type="entry name" value="ADH-like_N"/>
</dbReference>
<dbReference type="SMART" id="SM00829">
    <property type="entry name" value="PKS_ER"/>
    <property type="match status" value="1"/>
</dbReference>
<evidence type="ECO:0000259" key="6">
    <source>
        <dbReference type="SMART" id="SM00829"/>
    </source>
</evidence>
<keyword evidence="8" id="KW-1185">Reference proteome</keyword>
<dbReference type="InterPro" id="IPR051603">
    <property type="entry name" value="Zinc-ADH_QOR/CCCR"/>
</dbReference>
<evidence type="ECO:0000313" key="8">
    <source>
        <dbReference type="Proteomes" id="UP001595847"/>
    </source>
</evidence>
<dbReference type="Gene3D" id="3.40.50.720">
    <property type="entry name" value="NAD(P)-binding Rossmann-like Domain"/>
    <property type="match status" value="1"/>
</dbReference>
<dbReference type="PANTHER" id="PTHR44154:SF1">
    <property type="entry name" value="QUINONE OXIDOREDUCTASE"/>
    <property type="match status" value="1"/>
</dbReference>
<dbReference type="PROSITE" id="PS01162">
    <property type="entry name" value="QOR_ZETA_CRYSTAL"/>
    <property type="match status" value="1"/>
</dbReference>
<feature type="domain" description="Enoyl reductase (ER)" evidence="6">
    <location>
        <begin position="10"/>
        <end position="299"/>
    </location>
</feature>
<evidence type="ECO:0000313" key="7">
    <source>
        <dbReference type="EMBL" id="MFC3997696.1"/>
    </source>
</evidence>
<evidence type="ECO:0000256" key="4">
    <source>
        <dbReference type="ARBA" id="ARBA00022857"/>
    </source>
</evidence>
<evidence type="ECO:0000256" key="5">
    <source>
        <dbReference type="ARBA" id="ARBA00022884"/>
    </source>
</evidence>
<dbReference type="Proteomes" id="UP001595847">
    <property type="component" value="Unassembled WGS sequence"/>
</dbReference>
<dbReference type="Pfam" id="PF13602">
    <property type="entry name" value="ADH_zinc_N_2"/>
    <property type="match status" value="1"/>
</dbReference>
<reference evidence="8" key="1">
    <citation type="journal article" date="2019" name="Int. J. Syst. Evol. Microbiol.">
        <title>The Global Catalogue of Microorganisms (GCM) 10K type strain sequencing project: providing services to taxonomists for standard genome sequencing and annotation.</title>
        <authorList>
            <consortium name="The Broad Institute Genomics Platform"/>
            <consortium name="The Broad Institute Genome Sequencing Center for Infectious Disease"/>
            <person name="Wu L."/>
            <person name="Ma J."/>
        </authorList>
    </citation>
    <scope>NUCLEOTIDE SEQUENCE [LARGE SCALE GENOMIC DNA]</scope>
    <source>
        <strain evidence="8">TBRC 1826</strain>
    </source>
</reference>